<dbReference type="CDD" id="cd00082">
    <property type="entry name" value="HisKA"/>
    <property type="match status" value="1"/>
</dbReference>
<dbReference type="SUPFAM" id="SSF55874">
    <property type="entry name" value="ATPase domain of HSP90 chaperone/DNA topoisomerase II/histidine kinase"/>
    <property type="match status" value="1"/>
</dbReference>
<evidence type="ECO:0000256" key="1">
    <source>
        <dbReference type="ARBA" id="ARBA00000085"/>
    </source>
</evidence>
<dbReference type="InterPro" id="IPR036890">
    <property type="entry name" value="HATPase_C_sf"/>
</dbReference>
<dbReference type="AlphaFoldDB" id="A0A1S1N5C0"/>
<proteinExistence type="predicted"/>
<dbReference type="GO" id="GO:0000155">
    <property type="term" value="F:phosphorelay sensor kinase activity"/>
    <property type="evidence" value="ECO:0007669"/>
    <property type="project" value="InterPro"/>
</dbReference>
<dbReference type="InterPro" id="IPR050351">
    <property type="entry name" value="BphY/WalK/GraS-like"/>
</dbReference>
<keyword evidence="14" id="KW-1185">Reference proteome</keyword>
<dbReference type="CDD" id="cd00075">
    <property type="entry name" value="HATPase"/>
    <property type="match status" value="1"/>
</dbReference>
<evidence type="ECO:0000313" key="14">
    <source>
        <dbReference type="Proteomes" id="UP000180253"/>
    </source>
</evidence>
<comment type="subcellular location">
    <subcellularLocation>
        <location evidence="2">Membrane</location>
    </subcellularLocation>
</comment>
<dbReference type="InterPro" id="IPR004358">
    <property type="entry name" value="Sig_transdc_His_kin-like_C"/>
</dbReference>
<evidence type="ECO:0000256" key="3">
    <source>
        <dbReference type="ARBA" id="ARBA00012438"/>
    </source>
</evidence>
<dbReference type="PRINTS" id="PR00344">
    <property type="entry name" value="BCTRLSENSOR"/>
</dbReference>
<evidence type="ECO:0000259" key="12">
    <source>
        <dbReference type="PROSITE" id="PS50885"/>
    </source>
</evidence>
<keyword evidence="8" id="KW-0067">ATP-binding</keyword>
<dbReference type="PROSITE" id="PS50109">
    <property type="entry name" value="HIS_KIN"/>
    <property type="match status" value="1"/>
</dbReference>
<accession>A0A1S1N5C0</accession>
<dbReference type="GO" id="GO:0007234">
    <property type="term" value="P:osmosensory signaling via phosphorelay pathway"/>
    <property type="evidence" value="ECO:0007669"/>
    <property type="project" value="TreeGrafter"/>
</dbReference>
<feature type="transmembrane region" description="Helical" evidence="10">
    <location>
        <begin position="150"/>
        <end position="170"/>
    </location>
</feature>
<evidence type="ECO:0000256" key="4">
    <source>
        <dbReference type="ARBA" id="ARBA00022553"/>
    </source>
</evidence>
<sequence>MAMLLALVPIVILALWYAQQTAYQQQKISEIYTKNQSLILSFNGLKSDISALEKAHLNNQLLNNAQLQKSIENKWQTTKKRINFLKNSYPTEQLVAKWQQLQLLTPGEQVSEIDYEQLQRQLQSIEQPFQNVLKAKLEFQAQRLTQLNQYFLFGLFVLIPLLVVISLLVIRRVTRQLNALEEVIWQLGEGCFDTPIKLNGSEEFAALGTELDWLREELQRSHKQKETFLRHVSHELKTPLASLTEGNSLLQSGSFGAISPPQQRIINIMDDALSRLAILIDDLLNYSAASHPLAQQQHSLNHIKDELIKHFSAQIDESNITVQWPTQRTSVQLPYLPVKLILTQLIGNALQYAKSSIEVEYRVVRNDIHISVKDDGPGIDLSEQHKLTQPFYRGKHSENHSGSGLGLAIVAECVKQLKGTLRWQHTHQGCHICIQFQSYGGAKNA</sequence>
<keyword evidence="10" id="KW-0472">Membrane</keyword>
<evidence type="ECO:0000256" key="6">
    <source>
        <dbReference type="ARBA" id="ARBA00022741"/>
    </source>
</evidence>
<dbReference type="Gene3D" id="1.10.287.130">
    <property type="match status" value="1"/>
</dbReference>
<dbReference type="GO" id="GO:0030295">
    <property type="term" value="F:protein kinase activator activity"/>
    <property type="evidence" value="ECO:0007669"/>
    <property type="project" value="TreeGrafter"/>
</dbReference>
<dbReference type="GO" id="GO:0000156">
    <property type="term" value="F:phosphorelay response regulator activity"/>
    <property type="evidence" value="ECO:0007669"/>
    <property type="project" value="TreeGrafter"/>
</dbReference>
<dbReference type="Proteomes" id="UP000180253">
    <property type="component" value="Unassembled WGS sequence"/>
</dbReference>
<gene>
    <name evidence="13" type="ORF">BIW53_16145</name>
</gene>
<keyword evidence="10" id="KW-1133">Transmembrane helix</keyword>
<organism evidence="13 14">
    <name type="scientific">Pseudoalteromonas byunsanensis</name>
    <dbReference type="NCBI Taxonomy" id="327939"/>
    <lineage>
        <taxon>Bacteria</taxon>
        <taxon>Pseudomonadati</taxon>
        <taxon>Pseudomonadota</taxon>
        <taxon>Gammaproteobacteria</taxon>
        <taxon>Alteromonadales</taxon>
        <taxon>Pseudoalteromonadaceae</taxon>
        <taxon>Pseudoalteromonas</taxon>
    </lineage>
</organism>
<keyword evidence="4" id="KW-0597">Phosphoprotein</keyword>
<dbReference type="Gene3D" id="3.30.565.10">
    <property type="entry name" value="Histidine kinase-like ATPase, C-terminal domain"/>
    <property type="match status" value="1"/>
</dbReference>
<evidence type="ECO:0000256" key="9">
    <source>
        <dbReference type="ARBA" id="ARBA00023012"/>
    </source>
</evidence>
<evidence type="ECO:0000256" key="2">
    <source>
        <dbReference type="ARBA" id="ARBA00004370"/>
    </source>
</evidence>
<evidence type="ECO:0000259" key="11">
    <source>
        <dbReference type="PROSITE" id="PS50109"/>
    </source>
</evidence>
<dbReference type="Pfam" id="PF00512">
    <property type="entry name" value="HisKA"/>
    <property type="match status" value="1"/>
</dbReference>
<keyword evidence="6" id="KW-0547">Nucleotide-binding</keyword>
<comment type="catalytic activity">
    <reaction evidence="1">
        <text>ATP + protein L-histidine = ADP + protein N-phospho-L-histidine.</text>
        <dbReference type="EC" id="2.7.13.3"/>
    </reaction>
</comment>
<dbReference type="PANTHER" id="PTHR42878">
    <property type="entry name" value="TWO-COMPONENT HISTIDINE KINASE"/>
    <property type="match status" value="1"/>
</dbReference>
<dbReference type="Gene3D" id="6.10.340.10">
    <property type="match status" value="1"/>
</dbReference>
<keyword evidence="5" id="KW-0808">Transferase</keyword>
<evidence type="ECO:0000256" key="5">
    <source>
        <dbReference type="ARBA" id="ARBA00022679"/>
    </source>
</evidence>
<evidence type="ECO:0000256" key="8">
    <source>
        <dbReference type="ARBA" id="ARBA00022840"/>
    </source>
</evidence>
<dbReference type="InterPro" id="IPR003660">
    <property type="entry name" value="HAMP_dom"/>
</dbReference>
<feature type="domain" description="HAMP" evidence="12">
    <location>
        <begin position="171"/>
        <end position="223"/>
    </location>
</feature>
<dbReference type="GO" id="GO:0005524">
    <property type="term" value="F:ATP binding"/>
    <property type="evidence" value="ECO:0007669"/>
    <property type="project" value="UniProtKB-KW"/>
</dbReference>
<reference evidence="13 14" key="1">
    <citation type="submission" date="2016-10" db="EMBL/GenBank/DDBJ databases">
        <title>Pseudoalteromonas amylolytica sp. nov., isolated from the surface seawater.</title>
        <authorList>
            <person name="Wu Y.-H."/>
            <person name="Cheng H."/>
            <person name="Jin X.-B."/>
            <person name="Wang C.-S."/>
            <person name="Xu X.-W."/>
        </authorList>
    </citation>
    <scope>NUCLEOTIDE SEQUENCE [LARGE SCALE GENOMIC DNA]</scope>
    <source>
        <strain evidence="13 14">JCM 12483</strain>
    </source>
</reference>
<dbReference type="Pfam" id="PF02518">
    <property type="entry name" value="HATPase_c"/>
    <property type="match status" value="1"/>
</dbReference>
<dbReference type="EC" id="2.7.13.3" evidence="3"/>
<keyword evidence="9" id="KW-0902">Two-component regulatory system</keyword>
<dbReference type="STRING" id="327939.BIW53_16145"/>
<feature type="domain" description="Histidine kinase" evidence="11">
    <location>
        <begin position="231"/>
        <end position="440"/>
    </location>
</feature>
<dbReference type="SMART" id="SM00388">
    <property type="entry name" value="HisKA"/>
    <property type="match status" value="1"/>
</dbReference>
<dbReference type="SMART" id="SM00387">
    <property type="entry name" value="HATPase_c"/>
    <property type="match status" value="1"/>
</dbReference>
<dbReference type="InterPro" id="IPR036097">
    <property type="entry name" value="HisK_dim/P_sf"/>
</dbReference>
<evidence type="ECO:0000313" key="13">
    <source>
        <dbReference type="EMBL" id="OHU94621.1"/>
    </source>
</evidence>
<dbReference type="PANTHER" id="PTHR42878:SF7">
    <property type="entry name" value="SENSOR HISTIDINE KINASE GLRK"/>
    <property type="match status" value="1"/>
</dbReference>
<keyword evidence="7" id="KW-0418">Kinase</keyword>
<protein>
    <recommendedName>
        <fullName evidence="3">histidine kinase</fullName>
        <ecNumber evidence="3">2.7.13.3</ecNumber>
    </recommendedName>
</protein>
<name>A0A1S1N5C0_9GAMM</name>
<comment type="caution">
    <text evidence="13">The sequence shown here is derived from an EMBL/GenBank/DDBJ whole genome shotgun (WGS) entry which is preliminary data.</text>
</comment>
<dbReference type="InterPro" id="IPR003661">
    <property type="entry name" value="HisK_dim/P_dom"/>
</dbReference>
<evidence type="ECO:0000256" key="7">
    <source>
        <dbReference type="ARBA" id="ARBA00022777"/>
    </source>
</evidence>
<dbReference type="InterPro" id="IPR005467">
    <property type="entry name" value="His_kinase_dom"/>
</dbReference>
<dbReference type="SUPFAM" id="SSF47384">
    <property type="entry name" value="Homodimeric domain of signal transducing histidine kinase"/>
    <property type="match status" value="1"/>
</dbReference>
<dbReference type="PROSITE" id="PS50885">
    <property type="entry name" value="HAMP"/>
    <property type="match status" value="1"/>
</dbReference>
<dbReference type="InterPro" id="IPR003594">
    <property type="entry name" value="HATPase_dom"/>
</dbReference>
<dbReference type="EMBL" id="MNAN01000034">
    <property type="protein sequence ID" value="OHU94621.1"/>
    <property type="molecule type" value="Genomic_DNA"/>
</dbReference>
<dbReference type="GO" id="GO:0016020">
    <property type="term" value="C:membrane"/>
    <property type="evidence" value="ECO:0007669"/>
    <property type="project" value="UniProtKB-SubCell"/>
</dbReference>
<evidence type="ECO:0000256" key="10">
    <source>
        <dbReference type="SAM" id="Phobius"/>
    </source>
</evidence>
<dbReference type="SMART" id="SM00304">
    <property type="entry name" value="HAMP"/>
    <property type="match status" value="1"/>
</dbReference>
<keyword evidence="10" id="KW-0812">Transmembrane</keyword>